<dbReference type="PANTHER" id="PTHR34704:SF1">
    <property type="entry name" value="ATPASE"/>
    <property type="match status" value="1"/>
</dbReference>
<dbReference type="KEGG" id="rsi:Runsl_2867"/>
<name>A0A7U3ZLA0_RUNSL</name>
<proteinExistence type="predicted"/>
<dbReference type="RefSeq" id="WP_013928564.1">
    <property type="nucleotide sequence ID" value="NC_015703.1"/>
</dbReference>
<dbReference type="Proteomes" id="UP000000493">
    <property type="component" value="Chromosome"/>
</dbReference>
<evidence type="ECO:0000313" key="3">
    <source>
        <dbReference type="Proteomes" id="UP000000493"/>
    </source>
</evidence>
<dbReference type="SUPFAM" id="SSF52540">
    <property type="entry name" value="P-loop containing nucleoside triphosphate hydrolases"/>
    <property type="match status" value="1"/>
</dbReference>
<reference evidence="2 3" key="2">
    <citation type="journal article" date="2012" name="Stand. Genomic Sci.">
        <title>Complete genome sequence of the aquatic bacterium Runella slithyformis type strain (LSU 4(T)).</title>
        <authorList>
            <person name="Copeland A."/>
            <person name="Zhang X."/>
            <person name="Misra M."/>
            <person name="Lapidus A."/>
            <person name="Nolan M."/>
            <person name="Lucas S."/>
            <person name="Deshpande S."/>
            <person name="Cheng J.F."/>
            <person name="Tapia R."/>
            <person name="Goodwin L.A."/>
            <person name="Pitluck S."/>
            <person name="Liolios K."/>
            <person name="Pagani I."/>
            <person name="Ivanova N."/>
            <person name="Mikhailova N."/>
            <person name="Pati A."/>
            <person name="Chen A."/>
            <person name="Palaniappan K."/>
            <person name="Land M."/>
            <person name="Hauser L."/>
            <person name="Pan C."/>
            <person name="Jeffries C.D."/>
            <person name="Detter J.C."/>
            <person name="Brambilla E.M."/>
            <person name="Rohde M."/>
            <person name="Djao O.D."/>
            <person name="Goker M."/>
            <person name="Sikorski J."/>
            <person name="Tindall B.J."/>
            <person name="Woyke T."/>
            <person name="Bristow J."/>
            <person name="Eisen J.A."/>
            <person name="Markowitz V."/>
            <person name="Hugenholtz P."/>
            <person name="Kyrpides N.C."/>
            <person name="Klenk H.P."/>
            <person name="Mavromatis K."/>
        </authorList>
    </citation>
    <scope>NUCLEOTIDE SEQUENCE [LARGE SCALE GENOMIC DNA]</scope>
    <source>
        <strain evidence="3">ATCC 29530 / DSM 19594 / LMG 11500 / NCIMB 11436 / LSU 4</strain>
    </source>
</reference>
<dbReference type="Gene3D" id="3.40.50.300">
    <property type="entry name" value="P-loop containing nucleotide triphosphate hydrolases"/>
    <property type="match status" value="1"/>
</dbReference>
<organism evidence="2 3">
    <name type="scientific">Runella slithyformis (strain ATCC 29530 / DSM 19594 / LMG 11500 / NCIMB 11436 / LSU 4)</name>
    <dbReference type="NCBI Taxonomy" id="761193"/>
    <lineage>
        <taxon>Bacteria</taxon>
        <taxon>Pseudomonadati</taxon>
        <taxon>Bacteroidota</taxon>
        <taxon>Cytophagia</taxon>
        <taxon>Cytophagales</taxon>
        <taxon>Spirosomataceae</taxon>
        <taxon>Runella</taxon>
    </lineage>
</organism>
<dbReference type="PANTHER" id="PTHR34704">
    <property type="entry name" value="ATPASE"/>
    <property type="match status" value="1"/>
</dbReference>
<evidence type="ECO:0000259" key="1">
    <source>
        <dbReference type="Pfam" id="PF01637"/>
    </source>
</evidence>
<dbReference type="Pfam" id="PF01637">
    <property type="entry name" value="ATPase_2"/>
    <property type="match status" value="1"/>
</dbReference>
<gene>
    <name evidence="2" type="ordered locus">Runsl_2867</name>
</gene>
<protein>
    <submittedName>
        <fullName evidence="2">ATPase</fullName>
    </submittedName>
</protein>
<reference evidence="3" key="1">
    <citation type="submission" date="2011-06" db="EMBL/GenBank/DDBJ databases">
        <title>The complete genome of chromosome of Runella slithyformis DSM 19594.</title>
        <authorList>
            <consortium name="US DOE Joint Genome Institute (JGI-PGF)"/>
            <person name="Lucas S."/>
            <person name="Han J."/>
            <person name="Lapidus A."/>
            <person name="Bruce D."/>
            <person name="Goodwin L."/>
            <person name="Pitluck S."/>
            <person name="Peters L."/>
            <person name="Kyrpides N."/>
            <person name="Mavromatis K."/>
            <person name="Ivanova N."/>
            <person name="Ovchinnikova G."/>
            <person name="Zhang X."/>
            <person name="Misra M."/>
            <person name="Detter J.C."/>
            <person name="Tapia R."/>
            <person name="Han C."/>
            <person name="Land M."/>
            <person name="Hauser L."/>
            <person name="Markowitz V."/>
            <person name="Cheng J.-F."/>
            <person name="Hugenholtz P."/>
            <person name="Woyke T."/>
            <person name="Wu D."/>
            <person name="Tindall B."/>
            <person name="Faehrich R."/>
            <person name="Brambilla E."/>
            <person name="Klenk H.-P."/>
            <person name="Eisen J.A."/>
        </authorList>
    </citation>
    <scope>NUCLEOTIDE SEQUENCE [LARGE SCALE GENOMIC DNA]</scope>
    <source>
        <strain evidence="3">ATCC 29530 / DSM 19594 / LMG 11500 / NCIMB 11436 / LSU 4</strain>
    </source>
</reference>
<evidence type="ECO:0000313" key="2">
    <source>
        <dbReference type="EMBL" id="AEI49255.1"/>
    </source>
</evidence>
<dbReference type="AlphaFoldDB" id="A0A7U3ZLA0"/>
<accession>A0A7U3ZLA0</accession>
<dbReference type="InterPro" id="IPR011579">
    <property type="entry name" value="ATPase_dom"/>
</dbReference>
<keyword evidence="3" id="KW-1185">Reference proteome</keyword>
<sequence>MIGRSYELEQIERLKKSPKSEFVAVMGRRRIGKTYLIDQAFQGMICFQITGIQAGATKTQLENFNLKLHVHAQTPFVSAPPKDWGEAFFWLRAYVETLPKNRKQVLFFDELPWISTVKSGFLQQLAHFWNDYLSKQTHFVLIICGSASSWIATNVANDKGGLHNRLTETIHLHPFTLLETKQFLESKHVFFTNEEIAKIYMALGGVPYYLDGVRRGESATQAIERMCFEDTGHLRNEYDNLYSALFNHSSNHEQIVEALAGAQKGMLRSQILFKSKVKDGGPFTRAMSDLLSCGFVATVNQFGQKKREEVYRLNDEFTAFYHRFIKPTKKYTKGGWLQQATTQSYKIWLGYAFELLVFRHIHQIKTKLGINGIYSEISTFYYQIGQPNGLQIDLLIDRKDNVINYCEIKHYDSQFVLDRKYFDATKSKIASFKELCGTKKQIFLTFISNRPLKENEYSQALVDKQIVLEDLFAF</sequence>
<dbReference type="GO" id="GO:0005524">
    <property type="term" value="F:ATP binding"/>
    <property type="evidence" value="ECO:0007669"/>
    <property type="project" value="InterPro"/>
</dbReference>
<dbReference type="InterPro" id="IPR027417">
    <property type="entry name" value="P-loop_NTPase"/>
</dbReference>
<dbReference type="EMBL" id="CP002859">
    <property type="protein sequence ID" value="AEI49255.1"/>
    <property type="molecule type" value="Genomic_DNA"/>
</dbReference>
<feature type="domain" description="ATPase" evidence="1">
    <location>
        <begin position="4"/>
        <end position="211"/>
    </location>
</feature>